<evidence type="ECO:0000313" key="3">
    <source>
        <dbReference type="EMBL" id="TQM96421.1"/>
    </source>
</evidence>
<evidence type="ECO:0000259" key="2">
    <source>
        <dbReference type="Pfam" id="PF07811"/>
    </source>
</evidence>
<dbReference type="Proteomes" id="UP000315133">
    <property type="component" value="Unassembled WGS sequence"/>
</dbReference>
<organism evidence="3 4">
    <name type="scientific">Ornithinimicrobium humiphilum</name>
    <dbReference type="NCBI Taxonomy" id="125288"/>
    <lineage>
        <taxon>Bacteria</taxon>
        <taxon>Bacillati</taxon>
        <taxon>Actinomycetota</taxon>
        <taxon>Actinomycetes</taxon>
        <taxon>Micrococcales</taxon>
        <taxon>Ornithinimicrobiaceae</taxon>
        <taxon>Ornithinimicrobium</taxon>
    </lineage>
</organism>
<comment type="caution">
    <text evidence="3">The sequence shown here is derived from an EMBL/GenBank/DDBJ whole genome shotgun (WGS) entry which is preliminary data.</text>
</comment>
<keyword evidence="4" id="KW-1185">Reference proteome</keyword>
<feature type="domain" description="TadE-like" evidence="2">
    <location>
        <begin position="14"/>
        <end position="56"/>
    </location>
</feature>
<evidence type="ECO:0000256" key="1">
    <source>
        <dbReference type="SAM" id="Phobius"/>
    </source>
</evidence>
<protein>
    <submittedName>
        <fullName evidence="3">TadE-like protein</fullName>
    </submittedName>
</protein>
<keyword evidence="1" id="KW-0472">Membrane</keyword>
<accession>A0A543KMZ2</accession>
<keyword evidence="1" id="KW-0812">Transmembrane</keyword>
<keyword evidence="1" id="KW-1133">Transmembrane helix</keyword>
<gene>
    <name evidence="3" type="ORF">FB476_1289</name>
</gene>
<dbReference type="AlphaFoldDB" id="A0A543KMZ2"/>
<sequence length="125" mass="12923">MMGGGVMGSNRDKGAAAVEFAFVSLLLITLLFGILDGGRLFLIQSALSHAAREGAREMAIHNNRSGAEDVIRNYPGALGAVIMPSVTPSNCTEGNTVVAQAASTVRTLTGFNVPLTGEARMRCGG</sequence>
<proteinExistence type="predicted"/>
<name>A0A543KMZ2_9MICO</name>
<dbReference type="Pfam" id="PF07811">
    <property type="entry name" value="TadE"/>
    <property type="match status" value="1"/>
</dbReference>
<feature type="transmembrane region" description="Helical" evidence="1">
    <location>
        <begin position="20"/>
        <end position="42"/>
    </location>
</feature>
<evidence type="ECO:0000313" key="4">
    <source>
        <dbReference type="Proteomes" id="UP000315133"/>
    </source>
</evidence>
<dbReference type="InterPro" id="IPR012495">
    <property type="entry name" value="TadE-like_dom"/>
</dbReference>
<dbReference type="EMBL" id="VFPU01000001">
    <property type="protein sequence ID" value="TQM96421.1"/>
    <property type="molecule type" value="Genomic_DNA"/>
</dbReference>
<reference evidence="3 4" key="1">
    <citation type="submission" date="2019-06" db="EMBL/GenBank/DDBJ databases">
        <title>Sequencing the genomes of 1000 actinobacteria strains.</title>
        <authorList>
            <person name="Klenk H.-P."/>
        </authorList>
    </citation>
    <scope>NUCLEOTIDE SEQUENCE [LARGE SCALE GENOMIC DNA]</scope>
    <source>
        <strain evidence="3 4">DSM 12362</strain>
    </source>
</reference>